<dbReference type="EMBL" id="JADBJN010000004">
    <property type="protein sequence ID" value="KAG5669334.1"/>
    <property type="molecule type" value="Genomic_DNA"/>
</dbReference>
<gene>
    <name evidence="3" type="ORF">PVAND_017222</name>
</gene>
<keyword evidence="4" id="KW-1185">Reference proteome</keyword>
<dbReference type="PROSITE" id="PS50053">
    <property type="entry name" value="UBIQUITIN_2"/>
    <property type="match status" value="1"/>
</dbReference>
<dbReference type="SMART" id="SM00213">
    <property type="entry name" value="UBQ"/>
    <property type="match status" value="2"/>
</dbReference>
<feature type="domain" description="Ubiquitin-like" evidence="2">
    <location>
        <begin position="151"/>
        <end position="226"/>
    </location>
</feature>
<dbReference type="Proteomes" id="UP001107558">
    <property type="component" value="Chromosome 4"/>
</dbReference>
<reference evidence="3" key="1">
    <citation type="submission" date="2021-03" db="EMBL/GenBank/DDBJ databases">
        <title>Chromosome level genome of the anhydrobiotic midge Polypedilum vanderplanki.</title>
        <authorList>
            <person name="Yoshida Y."/>
            <person name="Kikawada T."/>
            <person name="Gusev O."/>
        </authorList>
    </citation>
    <scope>NUCLEOTIDE SEQUENCE</scope>
    <source>
        <strain evidence="3">NIAS01</strain>
        <tissue evidence="3">Whole body or cell culture</tissue>
    </source>
</reference>
<evidence type="ECO:0000313" key="4">
    <source>
        <dbReference type="Proteomes" id="UP001107558"/>
    </source>
</evidence>
<dbReference type="SUPFAM" id="SSF54236">
    <property type="entry name" value="Ubiquitin-like"/>
    <property type="match status" value="2"/>
</dbReference>
<dbReference type="InterPro" id="IPR050158">
    <property type="entry name" value="Ubiquitin_ubiquitin-like"/>
</dbReference>
<dbReference type="InterPro" id="IPR019956">
    <property type="entry name" value="Ubiquitin_dom"/>
</dbReference>
<feature type="compositionally biased region" description="Acidic residues" evidence="1">
    <location>
        <begin position="15"/>
        <end position="24"/>
    </location>
</feature>
<feature type="compositionally biased region" description="Polar residues" evidence="1">
    <location>
        <begin position="1"/>
        <end position="11"/>
    </location>
</feature>
<proteinExistence type="predicted"/>
<feature type="compositionally biased region" description="Polar residues" evidence="1">
    <location>
        <begin position="25"/>
        <end position="39"/>
    </location>
</feature>
<evidence type="ECO:0000259" key="2">
    <source>
        <dbReference type="PROSITE" id="PS50053"/>
    </source>
</evidence>
<dbReference type="PRINTS" id="PR00348">
    <property type="entry name" value="UBIQUITIN"/>
</dbReference>
<sequence>MDAQENNNDVKTTVDEDIVTEEQNDSGIGTDASSVSSDASYQTVLSNTSISLDSMNINSSEEDEKNADAQLDFALEDTLELIIERDDKEIPLNMDKTATISDVLNQASLIGNFTSDDFDLSIDSKTLPRTISLRDAAITYGSRIRLVERPFQIFIRRVDGRILTLDVTSSNTIEYLKERFNYTDQVPIHQQRLLYQSQELENSRTLQFYKIRKNATLEMVYRLRGGF</sequence>
<evidence type="ECO:0000256" key="1">
    <source>
        <dbReference type="SAM" id="MobiDB-lite"/>
    </source>
</evidence>
<comment type="caution">
    <text evidence="3">The sequence shown here is derived from an EMBL/GenBank/DDBJ whole genome shotgun (WGS) entry which is preliminary data.</text>
</comment>
<dbReference type="InterPro" id="IPR029071">
    <property type="entry name" value="Ubiquitin-like_domsf"/>
</dbReference>
<feature type="region of interest" description="Disordered" evidence="1">
    <location>
        <begin position="1"/>
        <end position="39"/>
    </location>
</feature>
<organism evidence="3 4">
    <name type="scientific">Polypedilum vanderplanki</name>
    <name type="common">Sleeping chironomid midge</name>
    <dbReference type="NCBI Taxonomy" id="319348"/>
    <lineage>
        <taxon>Eukaryota</taxon>
        <taxon>Metazoa</taxon>
        <taxon>Ecdysozoa</taxon>
        <taxon>Arthropoda</taxon>
        <taxon>Hexapoda</taxon>
        <taxon>Insecta</taxon>
        <taxon>Pterygota</taxon>
        <taxon>Neoptera</taxon>
        <taxon>Endopterygota</taxon>
        <taxon>Diptera</taxon>
        <taxon>Nematocera</taxon>
        <taxon>Chironomoidea</taxon>
        <taxon>Chironomidae</taxon>
        <taxon>Chironominae</taxon>
        <taxon>Polypedilum</taxon>
        <taxon>Polypedilum</taxon>
    </lineage>
</organism>
<name>A0A9J6BIT3_POLVA</name>
<dbReference type="Pfam" id="PF00240">
    <property type="entry name" value="ubiquitin"/>
    <property type="match status" value="1"/>
</dbReference>
<protein>
    <recommendedName>
        <fullName evidence="2">Ubiquitin-like domain-containing protein</fullName>
    </recommendedName>
</protein>
<dbReference type="PANTHER" id="PTHR10666">
    <property type="entry name" value="UBIQUITIN"/>
    <property type="match status" value="1"/>
</dbReference>
<evidence type="ECO:0000313" key="3">
    <source>
        <dbReference type="EMBL" id="KAG5669334.1"/>
    </source>
</evidence>
<dbReference type="AlphaFoldDB" id="A0A9J6BIT3"/>
<dbReference type="InterPro" id="IPR000626">
    <property type="entry name" value="Ubiquitin-like_dom"/>
</dbReference>
<accession>A0A9J6BIT3</accession>
<dbReference type="Gene3D" id="3.10.20.90">
    <property type="entry name" value="Phosphatidylinositol 3-kinase Catalytic Subunit, Chain A, domain 1"/>
    <property type="match status" value="1"/>
</dbReference>
<dbReference type="OrthoDB" id="756206at2759"/>